<evidence type="ECO:0000313" key="3">
    <source>
        <dbReference type="Proteomes" id="UP000436016"/>
    </source>
</evidence>
<feature type="transmembrane region" description="Helical" evidence="1">
    <location>
        <begin position="20"/>
        <end position="38"/>
    </location>
</feature>
<dbReference type="EMBL" id="WUWG01000001">
    <property type="protein sequence ID" value="MXU64581.1"/>
    <property type="molecule type" value="Genomic_DNA"/>
</dbReference>
<accession>A0A6B0U0B7</accession>
<keyword evidence="3" id="KW-1185">Reference proteome</keyword>
<reference evidence="2 3" key="1">
    <citation type="submission" date="2019-12" db="EMBL/GenBank/DDBJ databases">
        <title>Strain KN286 was isolated from seawater, which was collected from Caroline Seamount in the tropical western Pacific.</title>
        <authorList>
            <person name="Wang Q."/>
        </authorList>
    </citation>
    <scope>NUCLEOTIDE SEQUENCE [LARGE SCALE GENOMIC DNA]</scope>
    <source>
        <strain evidence="2 3">KN286</strain>
    </source>
</reference>
<dbReference type="RefSeq" id="WP_160852104.1">
    <property type="nucleotide sequence ID" value="NZ_WUWG01000001.1"/>
</dbReference>
<feature type="transmembrane region" description="Helical" evidence="1">
    <location>
        <begin position="45"/>
        <end position="62"/>
    </location>
</feature>
<name>A0A6B0U0B7_9RHOB</name>
<feature type="transmembrane region" description="Helical" evidence="1">
    <location>
        <begin position="74"/>
        <end position="94"/>
    </location>
</feature>
<dbReference type="Proteomes" id="UP000436016">
    <property type="component" value="Unassembled WGS sequence"/>
</dbReference>
<keyword evidence="1" id="KW-0812">Transmembrane</keyword>
<dbReference type="AlphaFoldDB" id="A0A6B0U0B7"/>
<organism evidence="2 3">
    <name type="scientific">Oceanomicrobium pacificus</name>
    <dbReference type="NCBI Taxonomy" id="2692916"/>
    <lineage>
        <taxon>Bacteria</taxon>
        <taxon>Pseudomonadati</taxon>
        <taxon>Pseudomonadota</taxon>
        <taxon>Alphaproteobacteria</taxon>
        <taxon>Rhodobacterales</taxon>
        <taxon>Paracoccaceae</taxon>
        <taxon>Oceanomicrobium</taxon>
    </lineage>
</organism>
<protein>
    <submittedName>
        <fullName evidence="2">Uncharacterized protein</fullName>
    </submittedName>
</protein>
<gene>
    <name evidence="2" type="ORF">GSH16_03910</name>
</gene>
<evidence type="ECO:0000256" key="1">
    <source>
        <dbReference type="SAM" id="Phobius"/>
    </source>
</evidence>
<proteinExistence type="predicted"/>
<keyword evidence="1" id="KW-0472">Membrane</keyword>
<sequence>MNFFLPEGGGATHAACMCRFVTIAYLVISAVAVALIFIDPGDDPLSAIFAVTVAMPWTILLSDVLGDNVIVNTAAIGGCILLNALILFGVCNFFRRS</sequence>
<keyword evidence="1" id="KW-1133">Transmembrane helix</keyword>
<evidence type="ECO:0000313" key="2">
    <source>
        <dbReference type="EMBL" id="MXU64581.1"/>
    </source>
</evidence>
<comment type="caution">
    <text evidence="2">The sequence shown here is derived from an EMBL/GenBank/DDBJ whole genome shotgun (WGS) entry which is preliminary data.</text>
</comment>